<protein>
    <submittedName>
        <fullName evidence="1">Uncharacterized protein</fullName>
    </submittedName>
</protein>
<name>A0ACC2VVQ2_9TREE</name>
<sequence length="465" mass="50013">MSITKVHARQIFDSRGNPTVEVDLHTSKGRFRSQVPSGASTGVHEAVELRDNDKSAYVGKGVFKAVANVNDIIAKELINSGLNVTQQKEIDDLLIKLDGTPNKGKLGANAILGVSMAVSEAGAAEKVRRILPELRLTEIDLLPLVRSQGVPLYQHLAELAGVKAPYVLPTPSFNVINGGSHAGNGLAFQEFMILPTGASSFTEAMKMGTEVYHALKGIIKKQYGLADTAIGDEGGFAPSVKGAEDSLELLVEAIKAAGHEGKITIALDVASSEFYKDGKYDLDFKNPNSDPSKWLTGEQLGQHYHDLMAKYPICSIEDPFDQDDWEAWTKFTTEGKAQVVGDDLTVTNPLRIKTAIEKKACNGLLLKINQIGTISESIQAVQLAQSGDWGIMTSHRSGETESVYIAHLAVALKTGLIKTGAPCRSERVAKYNELLRIEEELGSNQVYAGTQGLAKGTTAPVLKST</sequence>
<reference evidence="1" key="1">
    <citation type="submission" date="2023-04" db="EMBL/GenBank/DDBJ databases">
        <title>Draft Genome sequencing of Naganishia species isolated from polar environments using Oxford Nanopore Technology.</title>
        <authorList>
            <person name="Leo P."/>
            <person name="Venkateswaran K."/>
        </authorList>
    </citation>
    <scope>NUCLEOTIDE SEQUENCE</scope>
    <source>
        <strain evidence="1">MNA-CCFEE 5423</strain>
    </source>
</reference>
<gene>
    <name evidence="1" type="ORF">QFC21_002641</name>
</gene>
<proteinExistence type="predicted"/>
<organism evidence="1 2">
    <name type="scientific">Naganishia friedmannii</name>
    <dbReference type="NCBI Taxonomy" id="89922"/>
    <lineage>
        <taxon>Eukaryota</taxon>
        <taxon>Fungi</taxon>
        <taxon>Dikarya</taxon>
        <taxon>Basidiomycota</taxon>
        <taxon>Agaricomycotina</taxon>
        <taxon>Tremellomycetes</taxon>
        <taxon>Filobasidiales</taxon>
        <taxon>Filobasidiaceae</taxon>
        <taxon>Naganishia</taxon>
    </lineage>
</organism>
<evidence type="ECO:0000313" key="2">
    <source>
        <dbReference type="Proteomes" id="UP001227268"/>
    </source>
</evidence>
<dbReference type="EMBL" id="JASBWT010000007">
    <property type="protein sequence ID" value="KAJ9103218.1"/>
    <property type="molecule type" value="Genomic_DNA"/>
</dbReference>
<accession>A0ACC2VVQ2</accession>
<dbReference type="Proteomes" id="UP001227268">
    <property type="component" value="Unassembled WGS sequence"/>
</dbReference>
<evidence type="ECO:0000313" key="1">
    <source>
        <dbReference type="EMBL" id="KAJ9103218.1"/>
    </source>
</evidence>
<keyword evidence="2" id="KW-1185">Reference proteome</keyword>
<comment type="caution">
    <text evidence="1">The sequence shown here is derived from an EMBL/GenBank/DDBJ whole genome shotgun (WGS) entry which is preliminary data.</text>
</comment>